<dbReference type="InterPro" id="IPR050792">
    <property type="entry name" value="ADP-ribosylglycohydrolase"/>
</dbReference>
<feature type="binding site" evidence="1">
    <location>
        <position position="57"/>
    </location>
    <ligand>
        <name>Mg(2+)</name>
        <dbReference type="ChEBI" id="CHEBI:18420"/>
        <label>1</label>
    </ligand>
</feature>
<name>A0A1I1XRP4_PSEOC</name>
<evidence type="ECO:0000313" key="3">
    <source>
        <dbReference type="Proteomes" id="UP000243950"/>
    </source>
</evidence>
<gene>
    <name evidence="2" type="ORF">SAMN05216372_108180</name>
</gene>
<accession>A0A1I1XRP4</accession>
<evidence type="ECO:0000256" key="1">
    <source>
        <dbReference type="PIRSR" id="PIRSR605502-1"/>
    </source>
</evidence>
<feature type="binding site" evidence="1">
    <location>
        <position position="259"/>
    </location>
    <ligand>
        <name>Mg(2+)</name>
        <dbReference type="ChEBI" id="CHEBI:18420"/>
        <label>1</label>
    </ligand>
</feature>
<protein>
    <submittedName>
        <fullName evidence="2">ADP-ribosyl-[dinitrogen reductase] hydrolase</fullName>
    </submittedName>
</protein>
<evidence type="ECO:0000313" key="2">
    <source>
        <dbReference type="EMBL" id="SFE09911.1"/>
    </source>
</evidence>
<dbReference type="GO" id="GO:0016787">
    <property type="term" value="F:hydrolase activity"/>
    <property type="evidence" value="ECO:0007669"/>
    <property type="project" value="UniProtKB-KW"/>
</dbReference>
<dbReference type="Pfam" id="PF03747">
    <property type="entry name" value="ADP_ribosyl_GH"/>
    <property type="match status" value="1"/>
</dbReference>
<dbReference type="SUPFAM" id="SSF101478">
    <property type="entry name" value="ADP-ribosylglycohydrolase"/>
    <property type="match status" value="1"/>
</dbReference>
<dbReference type="EMBL" id="FOMO01000008">
    <property type="protein sequence ID" value="SFE09911.1"/>
    <property type="molecule type" value="Genomic_DNA"/>
</dbReference>
<feature type="binding site" evidence="1">
    <location>
        <position position="258"/>
    </location>
    <ligand>
        <name>Mg(2+)</name>
        <dbReference type="ChEBI" id="CHEBI:18420"/>
        <label>1</label>
    </ligand>
</feature>
<keyword evidence="1" id="KW-0479">Metal-binding</keyword>
<dbReference type="InterPro" id="IPR005502">
    <property type="entry name" value="Ribosyl_crysJ1"/>
</dbReference>
<dbReference type="GO" id="GO:0046872">
    <property type="term" value="F:metal ion binding"/>
    <property type="evidence" value="ECO:0007669"/>
    <property type="project" value="UniProtKB-KW"/>
</dbReference>
<feature type="binding site" evidence="1">
    <location>
        <position position="256"/>
    </location>
    <ligand>
        <name>Mg(2+)</name>
        <dbReference type="ChEBI" id="CHEBI:18420"/>
        <label>1</label>
    </ligand>
</feature>
<dbReference type="Proteomes" id="UP000243950">
    <property type="component" value="Unassembled WGS sequence"/>
</dbReference>
<dbReference type="Gene3D" id="1.10.4080.10">
    <property type="entry name" value="ADP-ribosylation/Crystallin J1"/>
    <property type="match status" value="1"/>
</dbReference>
<dbReference type="InterPro" id="IPR036705">
    <property type="entry name" value="Ribosyl_crysJ1_sf"/>
</dbReference>
<dbReference type="PANTHER" id="PTHR16222:SF12">
    <property type="entry name" value="ADP-RIBOSYLGLYCOHYDROLASE-RELATED"/>
    <property type="match status" value="1"/>
</dbReference>
<keyword evidence="3" id="KW-1185">Reference proteome</keyword>
<feature type="binding site" evidence="1">
    <location>
        <position position="56"/>
    </location>
    <ligand>
        <name>Mg(2+)</name>
        <dbReference type="ChEBI" id="CHEBI:18420"/>
        <label>1</label>
    </ligand>
</feature>
<sequence length="324" mass="34835">MSIEINLQDRYVGCLLGLACGDAVGTTLEFSPRETLRPITDMVGGGPFALAPGQWTDDTSMALCLAESLLSKNGFDARDQMTRYLNWWHWGYWSATGQCFDIGTTVRQALMAFEESGEPFAGSIDPQAAGNGSIMRLAPVILFYYPDLTSMEWAAEQSSRTTHGAPEAIESCQLLAEVVSKALAGHKKDDVLSLSPGQYCEPAIKALASGSFKNKYRDQIRGTGYCIASLEAALWCFWSTDSFEAAVLQAANLGDDADTTSAIVGQIAGAFYARQGIPARWLEKLHLCAEIEGIAIALFESAQLRTGQGRVDAGDFGTAPSPTS</sequence>
<dbReference type="PANTHER" id="PTHR16222">
    <property type="entry name" value="ADP-RIBOSYLGLYCOHYDROLASE"/>
    <property type="match status" value="1"/>
</dbReference>
<organism evidence="2 3">
    <name type="scientific">Pseudomonas straminea</name>
    <dbReference type="NCBI Taxonomy" id="47882"/>
    <lineage>
        <taxon>Bacteria</taxon>
        <taxon>Pseudomonadati</taxon>
        <taxon>Pseudomonadota</taxon>
        <taxon>Gammaproteobacteria</taxon>
        <taxon>Pseudomonadales</taxon>
        <taxon>Pseudomonadaceae</taxon>
        <taxon>Phytopseudomonas</taxon>
    </lineage>
</organism>
<keyword evidence="2" id="KW-0378">Hydrolase</keyword>
<comment type="cofactor">
    <cofactor evidence="1">
        <name>Mg(2+)</name>
        <dbReference type="ChEBI" id="CHEBI:18420"/>
    </cofactor>
    <text evidence="1">Binds 2 magnesium ions per subunit.</text>
</comment>
<keyword evidence="1" id="KW-0460">Magnesium</keyword>
<feature type="binding site" evidence="1">
    <location>
        <position position="58"/>
    </location>
    <ligand>
        <name>Mg(2+)</name>
        <dbReference type="ChEBI" id="CHEBI:18420"/>
        <label>1</label>
    </ligand>
</feature>
<proteinExistence type="predicted"/>
<dbReference type="AlphaFoldDB" id="A0A1I1XRP4"/>
<reference evidence="3" key="1">
    <citation type="submission" date="2016-10" db="EMBL/GenBank/DDBJ databases">
        <authorList>
            <person name="Varghese N."/>
            <person name="Submissions S."/>
        </authorList>
    </citation>
    <scope>NUCLEOTIDE SEQUENCE [LARGE SCALE GENOMIC DNA]</scope>
    <source>
        <strain evidence="3">JCM 2783</strain>
    </source>
</reference>